<gene>
    <name evidence="2" type="ORF">C7M84_003846</name>
</gene>
<dbReference type="InterPro" id="IPR036734">
    <property type="entry name" value="Neur_chan_lig-bd_sf"/>
</dbReference>
<name>A0A423TM21_PENVA</name>
<evidence type="ECO:0000259" key="1">
    <source>
        <dbReference type="Pfam" id="PF02931"/>
    </source>
</evidence>
<proteinExistence type="predicted"/>
<dbReference type="Proteomes" id="UP000283509">
    <property type="component" value="Unassembled WGS sequence"/>
</dbReference>
<dbReference type="PANTHER" id="PTHR18945">
    <property type="entry name" value="NEUROTRANSMITTER GATED ION CHANNEL"/>
    <property type="match status" value="1"/>
</dbReference>
<reference evidence="2 3" key="2">
    <citation type="submission" date="2019-01" db="EMBL/GenBank/DDBJ databases">
        <title>The decoding of complex shrimp genome reveals the adaptation for benthos swimmer, frequently molting mechanism and breeding impact on genome.</title>
        <authorList>
            <person name="Sun Y."/>
            <person name="Gao Y."/>
            <person name="Yu Y."/>
        </authorList>
    </citation>
    <scope>NUCLEOTIDE SEQUENCE [LARGE SCALE GENOMIC DNA]</scope>
    <source>
        <tissue evidence="2">Muscle</tissue>
    </source>
</reference>
<dbReference type="GO" id="GO:0005230">
    <property type="term" value="F:extracellular ligand-gated monoatomic ion channel activity"/>
    <property type="evidence" value="ECO:0007669"/>
    <property type="project" value="InterPro"/>
</dbReference>
<dbReference type="Gene3D" id="2.70.170.10">
    <property type="entry name" value="Neurotransmitter-gated ion-channel ligand-binding domain"/>
    <property type="match status" value="1"/>
</dbReference>
<protein>
    <submittedName>
        <fullName evidence="2">Putative gamma-aminobutyric-acid receptor alpha-2 subunit</fullName>
    </submittedName>
</protein>
<dbReference type="GO" id="GO:0004888">
    <property type="term" value="F:transmembrane signaling receptor activity"/>
    <property type="evidence" value="ECO:0007669"/>
    <property type="project" value="InterPro"/>
</dbReference>
<sequence length="313" mass="34844">MPTSRPATSLFPTLVPEGSQPRLWLSASVLCWLGGGASAIKIPLEEILNLKSYDGAFRPNTHSGPTYVNVTLFIDSINVDDKKQVIGISGELLQEWVDQNLQFQFQGPSFLPSVELSGVSGASILRQVWRPDLVAGKELEAREPSSNLEFLRIKNDGHVVWTQRVRYSFPCHLDLQVYPLGSHKCILKLHSLGYESTELQPQWKEDATIDYSSVVMSHGYKLKGAKTSAKSVVIAHRPQRELQMEFDIESSGGWTVKHTVIPLVATVTCAYLAFFINIRGVCARMITCMMSFVTAAIFHESTYRNVPPSAQTM</sequence>
<evidence type="ECO:0000313" key="2">
    <source>
        <dbReference type="EMBL" id="ROT77506.1"/>
    </source>
</evidence>
<dbReference type="AlphaFoldDB" id="A0A423TM21"/>
<dbReference type="InterPro" id="IPR006202">
    <property type="entry name" value="Neur_chan_lig-bd"/>
</dbReference>
<dbReference type="Pfam" id="PF02931">
    <property type="entry name" value="Neur_chan_LBD"/>
    <property type="match status" value="1"/>
</dbReference>
<dbReference type="STRING" id="6689.A0A423TM21"/>
<dbReference type="InterPro" id="IPR006201">
    <property type="entry name" value="Neur_channel"/>
</dbReference>
<dbReference type="OrthoDB" id="6335590at2759"/>
<dbReference type="EMBL" id="QCYY01001515">
    <property type="protein sequence ID" value="ROT77506.1"/>
    <property type="molecule type" value="Genomic_DNA"/>
</dbReference>
<organism evidence="2 3">
    <name type="scientific">Penaeus vannamei</name>
    <name type="common">Whiteleg shrimp</name>
    <name type="synonym">Litopenaeus vannamei</name>
    <dbReference type="NCBI Taxonomy" id="6689"/>
    <lineage>
        <taxon>Eukaryota</taxon>
        <taxon>Metazoa</taxon>
        <taxon>Ecdysozoa</taxon>
        <taxon>Arthropoda</taxon>
        <taxon>Crustacea</taxon>
        <taxon>Multicrustacea</taxon>
        <taxon>Malacostraca</taxon>
        <taxon>Eumalacostraca</taxon>
        <taxon>Eucarida</taxon>
        <taxon>Decapoda</taxon>
        <taxon>Dendrobranchiata</taxon>
        <taxon>Penaeoidea</taxon>
        <taxon>Penaeidae</taxon>
        <taxon>Penaeus</taxon>
    </lineage>
</organism>
<accession>A0A423TM21</accession>
<comment type="caution">
    <text evidence="2">The sequence shown here is derived from an EMBL/GenBank/DDBJ whole genome shotgun (WGS) entry which is preliminary data.</text>
</comment>
<evidence type="ECO:0000313" key="3">
    <source>
        <dbReference type="Proteomes" id="UP000283509"/>
    </source>
</evidence>
<dbReference type="SUPFAM" id="SSF63712">
    <property type="entry name" value="Nicotinic receptor ligand binding domain-like"/>
    <property type="match status" value="1"/>
</dbReference>
<dbReference type="GO" id="GO:0016020">
    <property type="term" value="C:membrane"/>
    <property type="evidence" value="ECO:0007669"/>
    <property type="project" value="InterPro"/>
</dbReference>
<keyword evidence="3" id="KW-1185">Reference proteome</keyword>
<feature type="domain" description="Neurotransmitter-gated ion-channel ligand-binding" evidence="1">
    <location>
        <begin position="50"/>
        <end position="226"/>
    </location>
</feature>
<feature type="non-terminal residue" evidence="2">
    <location>
        <position position="313"/>
    </location>
</feature>
<keyword evidence="2" id="KW-0675">Receptor</keyword>
<reference evidence="2 3" key="1">
    <citation type="submission" date="2018-04" db="EMBL/GenBank/DDBJ databases">
        <authorList>
            <person name="Zhang X."/>
            <person name="Yuan J."/>
            <person name="Li F."/>
            <person name="Xiang J."/>
        </authorList>
    </citation>
    <scope>NUCLEOTIDE SEQUENCE [LARGE SCALE GENOMIC DNA]</scope>
    <source>
        <tissue evidence="2">Muscle</tissue>
    </source>
</reference>